<reference evidence="2 3" key="1">
    <citation type="submission" date="2016-07" db="EMBL/GenBank/DDBJ databases">
        <title>Multiple horizontal gene transfer events from other fungi enriched the ability of initially mycotrophic Trichoderma (Ascomycota) to feed on dead plant biomass.</title>
        <authorList>
            <consortium name="DOE Joint Genome Institute"/>
            <person name="Aerts A."/>
            <person name="Atanasova L."/>
            <person name="Chenthamara K."/>
            <person name="Zhang J."/>
            <person name="Grujic M."/>
            <person name="Henrissat B."/>
            <person name="Kuo A."/>
            <person name="Salamov A."/>
            <person name="Lipzen A."/>
            <person name="Labutti K."/>
            <person name="Barry K."/>
            <person name="Miao Y."/>
            <person name="Rahimi M.J."/>
            <person name="Shen Q."/>
            <person name="Grigoriev I.V."/>
            <person name="Kubicek C.P."/>
            <person name="Druzhinina I.S."/>
        </authorList>
    </citation>
    <scope>NUCLEOTIDE SEQUENCE [LARGE SCALE GENOMIC DNA]</scope>
    <source>
        <strain evidence="2 3">CBS 433.97</strain>
    </source>
</reference>
<evidence type="ECO:0000256" key="1">
    <source>
        <dbReference type="SAM" id="MobiDB-lite"/>
    </source>
</evidence>
<dbReference type="EMBL" id="KZ679257">
    <property type="protein sequence ID" value="PTB45811.1"/>
    <property type="molecule type" value="Genomic_DNA"/>
</dbReference>
<dbReference type="AlphaFoldDB" id="A0A2T3ZLY6"/>
<sequence>MQRRGVPSNPGRPNFTNRSDQVNGLLYTQPSDIDGDTAMQPTRPWCVLGVGIGGLGPMVIKRESKVLLSHLKPQCSVPSSEFPARYIWLGQAKEGLCVTHDKVTAAYTLQVLQEIASLRCRADVGGQIMPSHLKLCGSLSVKSPCTTCAELQWS</sequence>
<name>A0A2T3ZLY6_TRIA4</name>
<protein>
    <submittedName>
        <fullName evidence="2">Uncharacterized protein</fullName>
    </submittedName>
</protein>
<accession>A0A2T3ZLY6</accession>
<organism evidence="2 3">
    <name type="scientific">Trichoderma asperellum (strain ATCC 204424 / CBS 433.97 / NBRC 101777)</name>
    <dbReference type="NCBI Taxonomy" id="1042311"/>
    <lineage>
        <taxon>Eukaryota</taxon>
        <taxon>Fungi</taxon>
        <taxon>Dikarya</taxon>
        <taxon>Ascomycota</taxon>
        <taxon>Pezizomycotina</taxon>
        <taxon>Sordariomycetes</taxon>
        <taxon>Hypocreomycetidae</taxon>
        <taxon>Hypocreales</taxon>
        <taxon>Hypocreaceae</taxon>
        <taxon>Trichoderma</taxon>
    </lineage>
</organism>
<proteinExistence type="predicted"/>
<evidence type="ECO:0000313" key="3">
    <source>
        <dbReference type="Proteomes" id="UP000240493"/>
    </source>
</evidence>
<feature type="region of interest" description="Disordered" evidence="1">
    <location>
        <begin position="1"/>
        <end position="21"/>
    </location>
</feature>
<evidence type="ECO:0000313" key="2">
    <source>
        <dbReference type="EMBL" id="PTB45811.1"/>
    </source>
</evidence>
<dbReference type="Proteomes" id="UP000240493">
    <property type="component" value="Unassembled WGS sequence"/>
</dbReference>
<keyword evidence="3" id="KW-1185">Reference proteome</keyword>
<gene>
    <name evidence="2" type="ORF">M441DRAFT_325572</name>
</gene>